<reference evidence="6 7" key="1">
    <citation type="submission" date="2016-10" db="EMBL/GenBank/DDBJ databases">
        <authorList>
            <person name="de Groot N.N."/>
        </authorList>
    </citation>
    <scope>NUCLEOTIDE SEQUENCE [LARGE SCALE GENOMIC DNA]</scope>
    <source>
        <strain>GEY</strain>
        <strain evidence="7">DSM 9560</strain>
    </source>
</reference>
<keyword evidence="4" id="KW-0812">Transmembrane</keyword>
<dbReference type="OrthoDB" id="975092at2"/>
<dbReference type="SUPFAM" id="SSF56601">
    <property type="entry name" value="beta-lactamase/transpeptidase-like"/>
    <property type="match status" value="1"/>
</dbReference>
<dbReference type="GO" id="GO:0046677">
    <property type="term" value="P:response to antibiotic"/>
    <property type="evidence" value="ECO:0007669"/>
    <property type="project" value="InterPro"/>
</dbReference>
<dbReference type="GO" id="GO:0008800">
    <property type="term" value="F:beta-lactamase activity"/>
    <property type="evidence" value="ECO:0007669"/>
    <property type="project" value="UniProtKB-EC"/>
</dbReference>
<dbReference type="STRING" id="1003.SAMN04488541_100368"/>
<evidence type="ECO:0000256" key="1">
    <source>
        <dbReference type="ARBA" id="ARBA00001526"/>
    </source>
</evidence>
<name>A0A1I2BMM4_9BACT</name>
<keyword evidence="6" id="KW-0645">Protease</keyword>
<keyword evidence="6" id="KW-0378">Hydrolase</keyword>
<organism evidence="6 7">
    <name type="scientific">Thermoflexibacter ruber</name>
    <dbReference type="NCBI Taxonomy" id="1003"/>
    <lineage>
        <taxon>Bacteria</taxon>
        <taxon>Pseudomonadati</taxon>
        <taxon>Bacteroidota</taxon>
        <taxon>Cytophagia</taxon>
        <taxon>Cytophagales</taxon>
        <taxon>Thermoflexibacteraceae</taxon>
        <taxon>Thermoflexibacter</taxon>
    </lineage>
</organism>
<protein>
    <recommendedName>
        <fullName evidence="3">beta-lactamase</fullName>
        <ecNumber evidence="3">3.5.2.6</ecNumber>
    </recommendedName>
</protein>
<keyword evidence="6" id="KW-0121">Carboxypeptidase</keyword>
<evidence type="ECO:0000256" key="3">
    <source>
        <dbReference type="ARBA" id="ARBA00012865"/>
    </source>
</evidence>
<evidence type="ECO:0000259" key="5">
    <source>
        <dbReference type="Pfam" id="PF13354"/>
    </source>
</evidence>
<dbReference type="InterPro" id="IPR000871">
    <property type="entry name" value="Beta-lactam_class-A"/>
</dbReference>
<evidence type="ECO:0000256" key="2">
    <source>
        <dbReference type="ARBA" id="ARBA00009009"/>
    </source>
</evidence>
<dbReference type="Gene3D" id="3.40.710.10">
    <property type="entry name" value="DD-peptidase/beta-lactamase superfamily"/>
    <property type="match status" value="1"/>
</dbReference>
<dbReference type="PANTHER" id="PTHR35333:SF3">
    <property type="entry name" value="BETA-LACTAMASE-TYPE TRANSPEPTIDASE FOLD CONTAINING PROTEIN"/>
    <property type="match status" value="1"/>
</dbReference>
<dbReference type="EMBL" id="FONY01000003">
    <property type="protein sequence ID" value="SFE57048.1"/>
    <property type="molecule type" value="Genomic_DNA"/>
</dbReference>
<feature type="transmembrane region" description="Helical" evidence="4">
    <location>
        <begin position="7"/>
        <end position="27"/>
    </location>
</feature>
<keyword evidence="4" id="KW-0472">Membrane</keyword>
<dbReference type="EC" id="3.5.2.6" evidence="3"/>
<evidence type="ECO:0000313" key="7">
    <source>
        <dbReference type="Proteomes" id="UP000199513"/>
    </source>
</evidence>
<dbReference type="InterPro" id="IPR012338">
    <property type="entry name" value="Beta-lactam/transpept-like"/>
</dbReference>
<dbReference type="GO" id="GO:0004180">
    <property type="term" value="F:carboxypeptidase activity"/>
    <property type="evidence" value="ECO:0007669"/>
    <property type="project" value="UniProtKB-KW"/>
</dbReference>
<comment type="catalytic activity">
    <reaction evidence="1">
        <text>a beta-lactam + H2O = a substituted beta-amino acid</text>
        <dbReference type="Rhea" id="RHEA:20401"/>
        <dbReference type="ChEBI" id="CHEBI:15377"/>
        <dbReference type="ChEBI" id="CHEBI:35627"/>
        <dbReference type="ChEBI" id="CHEBI:140347"/>
        <dbReference type="EC" id="3.5.2.6"/>
    </reaction>
</comment>
<evidence type="ECO:0000313" key="6">
    <source>
        <dbReference type="EMBL" id="SFE57048.1"/>
    </source>
</evidence>
<dbReference type="Proteomes" id="UP000199513">
    <property type="component" value="Unassembled WGS sequence"/>
</dbReference>
<sequence>MLMKILIGLGILLGVIVLIAAVGMYYLSPNEEKVLDFIKNNPSKTSILLVRNDTVLAKHNADKVMPLASTVKIIIAIEYAAQAASGQINPDEKVSLEELDKFYVPNTDGEAHPSWLKSVKEKVQNNHISIREIAKGMIAYSSNANTEWLSEKLGLDRINQRIDSLELKNHTPIYYIVSSLFVGKEAFPMLKGKALEEKLKALTPEQYIGFTREIHQKLFTDTTYKREVGDMSMEIQKVWSDNLPSATVTDYISILKKINSRTYFDANTQAYLDEVMEFLLENPANKSWLEHAGMKGGSTAFVLTKALYATDKKGNKTELAYFINDLSILESIRIRLSMNEFELKVLTNENFRKKIASSLMMP</sequence>
<dbReference type="InterPro" id="IPR045155">
    <property type="entry name" value="Beta-lactam_cat"/>
</dbReference>
<keyword evidence="4" id="KW-1133">Transmembrane helix</keyword>
<feature type="domain" description="Beta-lactamase class A catalytic" evidence="5">
    <location>
        <begin position="57"/>
        <end position="170"/>
    </location>
</feature>
<proteinExistence type="inferred from homology"/>
<comment type="similarity">
    <text evidence="2">Belongs to the class-A beta-lactamase family.</text>
</comment>
<gene>
    <name evidence="6" type="ORF">SAMN04488541_100368</name>
</gene>
<keyword evidence="7" id="KW-1185">Reference proteome</keyword>
<accession>A0A1I2BMM4</accession>
<evidence type="ECO:0000256" key="4">
    <source>
        <dbReference type="SAM" id="Phobius"/>
    </source>
</evidence>
<dbReference type="AlphaFoldDB" id="A0A1I2BMM4"/>
<dbReference type="PANTHER" id="PTHR35333">
    <property type="entry name" value="BETA-LACTAMASE"/>
    <property type="match status" value="1"/>
</dbReference>
<dbReference type="Pfam" id="PF13354">
    <property type="entry name" value="Beta-lactamase2"/>
    <property type="match status" value="1"/>
</dbReference>
<dbReference type="GO" id="GO:0030655">
    <property type="term" value="P:beta-lactam antibiotic catabolic process"/>
    <property type="evidence" value="ECO:0007669"/>
    <property type="project" value="InterPro"/>
</dbReference>